<evidence type="ECO:0000313" key="10">
    <source>
        <dbReference type="Proteomes" id="UP000770661"/>
    </source>
</evidence>
<evidence type="ECO:0000256" key="1">
    <source>
        <dbReference type="ARBA" id="ARBA00004672"/>
    </source>
</evidence>
<keyword evidence="5" id="KW-0658">Purine biosynthesis</keyword>
<dbReference type="EC" id="6.3.2.6" evidence="2"/>
<keyword evidence="10" id="KW-1185">Reference proteome</keyword>
<comment type="pathway">
    <text evidence="1">Purine metabolism; IMP biosynthesis via de novo pathway; 5-amino-1-(5-phospho-D-ribosyl)imidazole-4-carboxamide from 5-amino-1-(5-phospho-D-ribosyl)imidazole-4-carboxylate: step 1/2.</text>
</comment>
<dbReference type="InterPro" id="IPR050089">
    <property type="entry name" value="SAICAR_synthetase"/>
</dbReference>
<evidence type="ECO:0000256" key="6">
    <source>
        <dbReference type="ARBA" id="ARBA00022840"/>
    </source>
</evidence>
<evidence type="ECO:0000256" key="2">
    <source>
        <dbReference type="ARBA" id="ARBA00012217"/>
    </source>
</evidence>
<keyword evidence="6" id="KW-0067">ATP-binding</keyword>
<protein>
    <recommendedName>
        <fullName evidence="2">phosphoribosylaminoimidazolesuccinocarboxamide synthase</fullName>
        <ecNumber evidence="2">6.3.2.6</ecNumber>
    </recommendedName>
</protein>
<dbReference type="InterPro" id="IPR028923">
    <property type="entry name" value="SAICAR_synt/ADE2_N"/>
</dbReference>
<dbReference type="Proteomes" id="UP000770661">
    <property type="component" value="Unassembled WGS sequence"/>
</dbReference>
<dbReference type="GO" id="GO:0005829">
    <property type="term" value="C:cytosol"/>
    <property type="evidence" value="ECO:0007669"/>
    <property type="project" value="TreeGrafter"/>
</dbReference>
<dbReference type="GO" id="GO:0004639">
    <property type="term" value="F:phosphoribosylaminoimidazolesuccinocarboxamide synthase activity"/>
    <property type="evidence" value="ECO:0007669"/>
    <property type="project" value="UniProtKB-EC"/>
</dbReference>
<evidence type="ECO:0000256" key="4">
    <source>
        <dbReference type="ARBA" id="ARBA00022741"/>
    </source>
</evidence>
<name>A0A8J5CRY9_CHIOP</name>
<dbReference type="EMBL" id="JACEEZ010000292">
    <property type="protein sequence ID" value="KAG0730293.1"/>
    <property type="molecule type" value="Genomic_DNA"/>
</dbReference>
<evidence type="ECO:0000313" key="9">
    <source>
        <dbReference type="EMBL" id="KAG0730293.1"/>
    </source>
</evidence>
<keyword evidence="4" id="KW-0547">Nucleotide-binding</keyword>
<sequence length="165" mass="17698">MLSHRRCWFVLARIAVYGGTAARLATTSPAPTRPRHASLQIPPDPYRAVCRCCTMDTEPMAGTLIIEGKTKAVHEVAGDPWHVLVVNKDRITAGDGAKAHDLQGKAEISNSTNAKVFTFLNEAGRLQPCDVSRLTEPTVSQPGCSTEHGKSGGFVVETGQCCDPL</sequence>
<feature type="domain" description="SAICAR synthetase/ADE2 N-terminal" evidence="8">
    <location>
        <begin position="65"/>
        <end position="123"/>
    </location>
</feature>
<dbReference type="UniPathway" id="UPA00074">
    <property type="reaction ID" value="UER00131"/>
</dbReference>
<feature type="chain" id="PRO_5035304905" description="phosphoribosylaminoimidazolesuccinocarboxamide synthase" evidence="7">
    <location>
        <begin position="22"/>
        <end position="165"/>
    </location>
</feature>
<dbReference type="OrthoDB" id="9991235at2759"/>
<reference evidence="9" key="1">
    <citation type="submission" date="2020-07" db="EMBL/GenBank/DDBJ databases">
        <title>The High-quality genome of the commercially important snow crab, Chionoecetes opilio.</title>
        <authorList>
            <person name="Jeong J.-H."/>
            <person name="Ryu S."/>
        </authorList>
    </citation>
    <scope>NUCLEOTIDE SEQUENCE</scope>
    <source>
        <strain evidence="9">MADBK_172401_WGS</strain>
        <tissue evidence="9">Digestive gland</tissue>
    </source>
</reference>
<keyword evidence="7" id="KW-0732">Signal</keyword>
<feature type="signal peptide" evidence="7">
    <location>
        <begin position="1"/>
        <end position="21"/>
    </location>
</feature>
<dbReference type="PANTHER" id="PTHR43599">
    <property type="entry name" value="MULTIFUNCTIONAL PROTEIN ADE2"/>
    <property type="match status" value="1"/>
</dbReference>
<dbReference type="GO" id="GO:0005524">
    <property type="term" value="F:ATP binding"/>
    <property type="evidence" value="ECO:0007669"/>
    <property type="project" value="UniProtKB-KW"/>
</dbReference>
<accession>A0A8J5CRY9</accession>
<dbReference type="Gene3D" id="3.30.200.20">
    <property type="entry name" value="Phosphorylase Kinase, domain 1"/>
    <property type="match status" value="1"/>
</dbReference>
<gene>
    <name evidence="9" type="primary">ade5_2</name>
    <name evidence="9" type="ORF">GWK47_028517</name>
</gene>
<evidence type="ECO:0000256" key="7">
    <source>
        <dbReference type="SAM" id="SignalP"/>
    </source>
</evidence>
<dbReference type="AlphaFoldDB" id="A0A8J5CRY9"/>
<dbReference type="GO" id="GO:0006189">
    <property type="term" value="P:'de novo' IMP biosynthetic process"/>
    <property type="evidence" value="ECO:0007669"/>
    <property type="project" value="UniProtKB-UniPathway"/>
</dbReference>
<evidence type="ECO:0000259" key="8">
    <source>
        <dbReference type="Pfam" id="PF01259"/>
    </source>
</evidence>
<keyword evidence="3" id="KW-0436">Ligase</keyword>
<dbReference type="PANTHER" id="PTHR43599:SF3">
    <property type="entry name" value="SI:DKEY-6E2.2"/>
    <property type="match status" value="1"/>
</dbReference>
<evidence type="ECO:0000256" key="3">
    <source>
        <dbReference type="ARBA" id="ARBA00022598"/>
    </source>
</evidence>
<proteinExistence type="predicted"/>
<dbReference type="Pfam" id="PF01259">
    <property type="entry name" value="SAICAR_synt"/>
    <property type="match status" value="1"/>
</dbReference>
<comment type="caution">
    <text evidence="9">The sequence shown here is derived from an EMBL/GenBank/DDBJ whole genome shotgun (WGS) entry which is preliminary data.</text>
</comment>
<dbReference type="SUPFAM" id="SSF56104">
    <property type="entry name" value="SAICAR synthase-like"/>
    <property type="match status" value="1"/>
</dbReference>
<evidence type="ECO:0000256" key="5">
    <source>
        <dbReference type="ARBA" id="ARBA00022755"/>
    </source>
</evidence>
<organism evidence="9 10">
    <name type="scientific">Chionoecetes opilio</name>
    <name type="common">Atlantic snow crab</name>
    <name type="synonym">Cancer opilio</name>
    <dbReference type="NCBI Taxonomy" id="41210"/>
    <lineage>
        <taxon>Eukaryota</taxon>
        <taxon>Metazoa</taxon>
        <taxon>Ecdysozoa</taxon>
        <taxon>Arthropoda</taxon>
        <taxon>Crustacea</taxon>
        <taxon>Multicrustacea</taxon>
        <taxon>Malacostraca</taxon>
        <taxon>Eumalacostraca</taxon>
        <taxon>Eucarida</taxon>
        <taxon>Decapoda</taxon>
        <taxon>Pleocyemata</taxon>
        <taxon>Brachyura</taxon>
        <taxon>Eubrachyura</taxon>
        <taxon>Majoidea</taxon>
        <taxon>Majidae</taxon>
        <taxon>Chionoecetes</taxon>
    </lineage>
</organism>